<dbReference type="PROSITE" id="PS00041">
    <property type="entry name" value="HTH_ARAC_FAMILY_1"/>
    <property type="match status" value="1"/>
</dbReference>
<dbReference type="InterPro" id="IPR018060">
    <property type="entry name" value="HTH_AraC"/>
</dbReference>
<protein>
    <submittedName>
        <fullName evidence="5">Transcriptional regulator, araC family</fullName>
    </submittedName>
</protein>
<dbReference type="Gene3D" id="1.10.10.60">
    <property type="entry name" value="Homeodomain-like"/>
    <property type="match status" value="1"/>
</dbReference>
<dbReference type="SUPFAM" id="SSF46689">
    <property type="entry name" value="Homeodomain-like"/>
    <property type="match status" value="2"/>
</dbReference>
<dbReference type="KEGG" id="cps:CPS_2748"/>
<dbReference type="InterPro" id="IPR018062">
    <property type="entry name" value="HTH_AraC-typ_CS"/>
</dbReference>
<dbReference type="GO" id="GO:0043565">
    <property type="term" value="F:sequence-specific DNA binding"/>
    <property type="evidence" value="ECO:0007669"/>
    <property type="project" value="InterPro"/>
</dbReference>
<dbReference type="RefSeq" id="WP_011043554.1">
    <property type="nucleotide sequence ID" value="NC_003910.7"/>
</dbReference>
<evidence type="ECO:0000259" key="4">
    <source>
        <dbReference type="PROSITE" id="PS01124"/>
    </source>
</evidence>
<name>Q480Q9_COLP3</name>
<evidence type="ECO:0000313" key="5">
    <source>
        <dbReference type="EMBL" id="AAZ25039.1"/>
    </source>
</evidence>
<dbReference type="PROSITE" id="PS01124">
    <property type="entry name" value="HTH_ARAC_FAMILY_2"/>
    <property type="match status" value="1"/>
</dbReference>
<dbReference type="InterPro" id="IPR009057">
    <property type="entry name" value="Homeodomain-like_sf"/>
</dbReference>
<reference evidence="5" key="1">
    <citation type="journal article" date="2005" name="Proc. Natl. Acad. Sci. U.S.A.">
        <title>The psychrophilic lifestyle as revealed by the genome sequence of Colwellia psychrerythraea 34H through genomic and proteomic analyses.</title>
        <authorList>
            <person name="Methe B.A."/>
            <person name="Nelson K.E."/>
            <person name="Deming J.W."/>
            <person name="Momen B."/>
            <person name="Melamud E."/>
            <person name="Zhang X."/>
            <person name="Moult J."/>
            <person name="Madupu R."/>
            <person name="Nelson W.C."/>
            <person name="Dodson R.J."/>
            <person name="Brinkac L.M."/>
            <person name="Daugherty S.C."/>
            <person name="Durkin A.S."/>
            <person name="DeBoy R.T."/>
            <person name="Kolonay J.F."/>
            <person name="Sullivan S.A."/>
            <person name="Zhou L."/>
            <person name="Davidsen T.M."/>
            <person name="Wu M."/>
            <person name="Huston A.L."/>
            <person name="Lewis M."/>
            <person name="Weaver B."/>
            <person name="Weidman J.F."/>
            <person name="Khouri H."/>
            <person name="Utterback T.R."/>
            <person name="Feldblyum T.V."/>
            <person name="Fraser C.M."/>
        </authorList>
    </citation>
    <scope>NUCLEOTIDE SEQUENCE [LARGE SCALE GENOMIC DNA]</scope>
    <source>
        <strain evidence="5">34H</strain>
    </source>
</reference>
<keyword evidence="1" id="KW-0805">Transcription regulation</keyword>
<gene>
    <name evidence="5" type="ordered locus">CPS_2748</name>
</gene>
<evidence type="ECO:0000256" key="1">
    <source>
        <dbReference type="ARBA" id="ARBA00023015"/>
    </source>
</evidence>
<dbReference type="Proteomes" id="UP000000547">
    <property type="component" value="Chromosome"/>
</dbReference>
<dbReference type="HOGENOM" id="CLU_000445_88_15_6"/>
<evidence type="ECO:0000256" key="2">
    <source>
        <dbReference type="ARBA" id="ARBA00023125"/>
    </source>
</evidence>
<feature type="domain" description="HTH araC/xylS-type" evidence="4">
    <location>
        <begin position="163"/>
        <end position="261"/>
    </location>
</feature>
<proteinExistence type="predicted"/>
<organism evidence="5 6">
    <name type="scientific">Colwellia psychrerythraea (strain 34H / ATCC BAA-681)</name>
    <name type="common">Vibrio psychroerythus</name>
    <dbReference type="NCBI Taxonomy" id="167879"/>
    <lineage>
        <taxon>Bacteria</taxon>
        <taxon>Pseudomonadati</taxon>
        <taxon>Pseudomonadota</taxon>
        <taxon>Gammaproteobacteria</taxon>
        <taxon>Alteromonadales</taxon>
        <taxon>Colwelliaceae</taxon>
        <taxon>Colwellia</taxon>
    </lineage>
</organism>
<accession>Q480Q9</accession>
<dbReference type="GO" id="GO:0003700">
    <property type="term" value="F:DNA-binding transcription factor activity"/>
    <property type="evidence" value="ECO:0007669"/>
    <property type="project" value="InterPro"/>
</dbReference>
<evidence type="ECO:0000313" key="6">
    <source>
        <dbReference type="Proteomes" id="UP000000547"/>
    </source>
</evidence>
<evidence type="ECO:0000256" key="3">
    <source>
        <dbReference type="ARBA" id="ARBA00023163"/>
    </source>
</evidence>
<keyword evidence="3" id="KW-0804">Transcription</keyword>
<sequence>MINSRARRNLIAQDSGEHRHDFPQILIGWRGEIECEFSKGSGRLNNGLVGIVPNAAEHLFRGLNNNSELLVIDVVLEDPYIQAMEQACNLSFSETLFKQPHFVSLAPEMLPLLEYSANQLLLDKKTATPQLNCQLVSLFMTQLSQMYSPEIKSSAINQRIEATRLNDIIDQRLARPPNNTELANLLHLSESHFYCICQQQFGVSPQKYVMRRRMQRAKFLLLNSKIPLSALASELGFSDVSSFSRAYKKYYQQPPGQTRTLFQLGLNANHASIRK</sequence>
<dbReference type="Pfam" id="PF12833">
    <property type="entry name" value="HTH_18"/>
    <property type="match status" value="1"/>
</dbReference>
<dbReference type="PANTHER" id="PTHR46796">
    <property type="entry name" value="HTH-TYPE TRANSCRIPTIONAL ACTIVATOR RHAS-RELATED"/>
    <property type="match status" value="1"/>
</dbReference>
<dbReference type="EMBL" id="CP000083">
    <property type="protein sequence ID" value="AAZ25039.1"/>
    <property type="molecule type" value="Genomic_DNA"/>
</dbReference>
<dbReference type="SMART" id="SM00342">
    <property type="entry name" value="HTH_ARAC"/>
    <property type="match status" value="1"/>
</dbReference>
<dbReference type="PANTHER" id="PTHR46796:SF10">
    <property type="entry name" value="TRANSCRIPTIONAL ACTIVATOR FEAR"/>
    <property type="match status" value="1"/>
</dbReference>
<dbReference type="STRING" id="167879.CPS_2748"/>
<dbReference type="AlphaFoldDB" id="Q480Q9"/>
<keyword evidence="2" id="KW-0238">DNA-binding</keyword>
<dbReference type="InterPro" id="IPR050204">
    <property type="entry name" value="AraC_XylS_family_regulators"/>
</dbReference>
<dbReference type="DNASU" id="3518596"/>